<dbReference type="InterPro" id="IPR015330">
    <property type="entry name" value="DNA_primase/pol_bifunc_N"/>
</dbReference>
<proteinExistence type="predicted"/>
<reference evidence="3" key="1">
    <citation type="submission" date="2023-07" db="EMBL/GenBank/DDBJ databases">
        <title>Novel species in the genus Lipingzhangella isolated from Sambhar Salt Lake.</title>
        <authorList>
            <person name="Jiya N."/>
            <person name="Kajale S."/>
            <person name="Sharma A."/>
        </authorList>
    </citation>
    <scope>NUCLEOTIDE SEQUENCE [LARGE SCALE GENOMIC DNA]</scope>
    <source>
        <strain evidence="3">LS1_29</strain>
    </source>
</reference>
<dbReference type="SMART" id="SM00943">
    <property type="entry name" value="Prim-Pol"/>
    <property type="match status" value="1"/>
</dbReference>
<dbReference type="RefSeq" id="WP_310913460.1">
    <property type="nucleotide sequence ID" value="NZ_JAVLVT010000008.1"/>
</dbReference>
<protein>
    <submittedName>
        <fullName evidence="2">Bifunctional DNA primase/polymerase</fullName>
    </submittedName>
</protein>
<organism evidence="2 3">
    <name type="scientific">Lipingzhangella rawalii</name>
    <dbReference type="NCBI Taxonomy" id="2055835"/>
    <lineage>
        <taxon>Bacteria</taxon>
        <taxon>Bacillati</taxon>
        <taxon>Actinomycetota</taxon>
        <taxon>Actinomycetes</taxon>
        <taxon>Streptosporangiales</taxon>
        <taxon>Nocardiopsidaceae</taxon>
        <taxon>Lipingzhangella</taxon>
    </lineage>
</organism>
<evidence type="ECO:0000313" key="3">
    <source>
        <dbReference type="Proteomes" id="UP001250214"/>
    </source>
</evidence>
<accession>A0ABU2HAN8</accession>
<name>A0ABU2HAN8_9ACTN</name>
<comment type="caution">
    <text evidence="2">The sequence shown here is derived from an EMBL/GenBank/DDBJ whole genome shotgun (WGS) entry which is preliminary data.</text>
</comment>
<dbReference type="Proteomes" id="UP001250214">
    <property type="component" value="Unassembled WGS sequence"/>
</dbReference>
<evidence type="ECO:0000313" key="2">
    <source>
        <dbReference type="EMBL" id="MDS1271905.1"/>
    </source>
</evidence>
<dbReference type="Pfam" id="PF09250">
    <property type="entry name" value="Prim-Pol"/>
    <property type="match status" value="1"/>
</dbReference>
<gene>
    <name evidence="2" type="ORF">RIF23_16555</name>
</gene>
<feature type="domain" description="DNA primase/polymerase bifunctional N-terminal" evidence="1">
    <location>
        <begin position="22"/>
        <end position="207"/>
    </location>
</feature>
<evidence type="ECO:0000259" key="1">
    <source>
        <dbReference type="SMART" id="SM00943"/>
    </source>
</evidence>
<sequence>MADVLSRRRRRWQPARSMLASALDYAARGWPVCRGAATAAEGARACSCDRLGCPAPGAHPVSAAWGLEASVDPEVVNRWWRANPNANIILPTGRVFDVFDVPSTAGASALATMRRNRTPVGPVAALGESRYLFFVATRGAPEDESEWWQCRLDCVPETRNDTPGLRWHCRGSYVPAPPSQLPGGGRVSWIQGYRSGTPSVLPDPIVVLDVLADTCG</sequence>
<keyword evidence="3" id="KW-1185">Reference proteome</keyword>
<dbReference type="EMBL" id="JAVLVT010000008">
    <property type="protein sequence ID" value="MDS1271905.1"/>
    <property type="molecule type" value="Genomic_DNA"/>
</dbReference>